<dbReference type="Gene3D" id="3.20.20.140">
    <property type="entry name" value="Metal-dependent hydrolases"/>
    <property type="match status" value="1"/>
</dbReference>
<proteinExistence type="predicted"/>
<dbReference type="InterPro" id="IPR051781">
    <property type="entry name" value="Metallo-dep_Hydrolase"/>
</dbReference>
<dbReference type="GO" id="GO:0016810">
    <property type="term" value="F:hydrolase activity, acting on carbon-nitrogen (but not peptide) bonds"/>
    <property type="evidence" value="ECO:0007669"/>
    <property type="project" value="InterPro"/>
</dbReference>
<reference evidence="2 3" key="1">
    <citation type="journal article" date="2014" name="BMC Genomics">
        <title>Comparative genomics of Bradyrhizobium japonicum CPAC 15 and Bradyrhizobium diazoefficiens CPAC 7: elite model strains for understanding symbiotic performance with soybean.</title>
        <authorList>
            <person name="Siqueira A.F."/>
            <person name="Ormeno-Orrillo E."/>
            <person name="Souza R.C."/>
            <person name="Rodrigues E.P."/>
            <person name="Almeida L.G."/>
            <person name="Barcellos F.G."/>
            <person name="Batista J.S."/>
            <person name="Nakatami A.S."/>
            <person name="Martinez-Romero E."/>
            <person name="Vasconcelos A.T."/>
            <person name="Hungria M."/>
        </authorList>
    </citation>
    <scope>NUCLEOTIDE SEQUENCE [LARGE SCALE GENOMIC DNA]</scope>
    <source>
        <strain evidence="2 3">SEMIA 5080</strain>
    </source>
</reference>
<organism evidence="2 3">
    <name type="scientific">Bradyrhizobium diazoefficiens SEMIA 5080</name>
    <dbReference type="NCBI Taxonomy" id="754504"/>
    <lineage>
        <taxon>Bacteria</taxon>
        <taxon>Pseudomonadati</taxon>
        <taxon>Pseudomonadota</taxon>
        <taxon>Alphaproteobacteria</taxon>
        <taxon>Hyphomicrobiales</taxon>
        <taxon>Nitrobacteraceae</taxon>
        <taxon>Bradyrhizobium</taxon>
    </lineage>
</organism>
<evidence type="ECO:0000259" key="1">
    <source>
        <dbReference type="Pfam" id="PF01979"/>
    </source>
</evidence>
<name>A0A837CQL5_9BRAD</name>
<sequence>MADLHNLLWLQIDSMRFAGINPQITSHTARLADFRSGNLRPELRSGVSAWRLDMRDLTTPAGLFRVAALLMSVGTSLCLSSQTRAQQDSAVLFRNVRIFDGKSGALSAASNVLVRNTKIEKISTANITADAQAIDGGGRVLMPGLIDAHWHAMLVRPTPAAALGDVGYNNLLAASEATATLMRGFTTVRDMGGPSFGLKRAIDEDLVAGPRIYPSGAIITITSGHGDFRQLSDLPRTIGGMLSRMEQVGGSMVADSPDEVRVRAREQLMQGASQVKLTAGGGVASPFSPLDVSTFTEPELRAAVEAADNWGTYVATHAYTPVAIQRSIAAGVRCIEHGHLMDEASAKLIAEKGIWLSTQPFLDMSMAAALGPAEQDKMRQVVTGTDRVYALAKKYGIKTAFGTDVLFSKALADRQGSMLAALTRWYTPAEALAMATSANAELLSLSGPRNPYPGKLGVVEEGALADLLLVDGNPLDNITLVEDPAKNFVVIMKGGKVYKNIVPR</sequence>
<dbReference type="PANTHER" id="PTHR43135">
    <property type="entry name" value="ALPHA-D-RIBOSE 1-METHYLPHOSPHONATE 5-TRIPHOSPHATE DIPHOSPHATASE"/>
    <property type="match status" value="1"/>
</dbReference>
<feature type="domain" description="Amidohydrolase-related" evidence="1">
    <location>
        <begin position="140"/>
        <end position="497"/>
    </location>
</feature>
<dbReference type="FunFam" id="3.20.20.140:FF:000104">
    <property type="entry name" value="Hydrolase"/>
    <property type="match status" value="1"/>
</dbReference>
<dbReference type="InterPro" id="IPR011059">
    <property type="entry name" value="Metal-dep_hydrolase_composite"/>
</dbReference>
<dbReference type="Proteomes" id="UP000024900">
    <property type="component" value="Unassembled WGS sequence"/>
</dbReference>
<dbReference type="SUPFAM" id="SSF51556">
    <property type="entry name" value="Metallo-dependent hydrolases"/>
    <property type="match status" value="1"/>
</dbReference>
<dbReference type="PANTHER" id="PTHR43135:SF3">
    <property type="entry name" value="ALPHA-D-RIBOSE 1-METHYLPHOSPHONATE 5-TRIPHOSPHATE DIPHOSPHATASE"/>
    <property type="match status" value="1"/>
</dbReference>
<dbReference type="Gene3D" id="2.30.40.10">
    <property type="entry name" value="Urease, subunit C, domain 1"/>
    <property type="match status" value="1"/>
</dbReference>
<evidence type="ECO:0000313" key="3">
    <source>
        <dbReference type="Proteomes" id="UP000024900"/>
    </source>
</evidence>
<dbReference type="AlphaFoldDB" id="A0A837CQL5"/>
<dbReference type="InterPro" id="IPR032466">
    <property type="entry name" value="Metal_Hydrolase"/>
</dbReference>
<dbReference type="SUPFAM" id="SSF51338">
    <property type="entry name" value="Composite domain of metallo-dependent hydrolases"/>
    <property type="match status" value="2"/>
</dbReference>
<evidence type="ECO:0000313" key="2">
    <source>
        <dbReference type="EMBL" id="KGJ71151.1"/>
    </source>
</evidence>
<dbReference type="InterPro" id="IPR057744">
    <property type="entry name" value="OTAase-like"/>
</dbReference>
<comment type="caution">
    <text evidence="2">The sequence shown here is derived from an EMBL/GenBank/DDBJ whole genome shotgun (WGS) entry which is preliminary data.</text>
</comment>
<protein>
    <recommendedName>
        <fullName evidence="1">Amidohydrolase-related domain-containing protein</fullName>
    </recommendedName>
</protein>
<dbReference type="Pfam" id="PF01979">
    <property type="entry name" value="Amidohydro_1"/>
    <property type="match status" value="1"/>
</dbReference>
<dbReference type="EMBL" id="ADOU02000004">
    <property type="protein sequence ID" value="KGJ71151.1"/>
    <property type="molecule type" value="Genomic_DNA"/>
</dbReference>
<dbReference type="InterPro" id="IPR006680">
    <property type="entry name" value="Amidohydro-rel"/>
</dbReference>
<dbReference type="CDD" id="cd01299">
    <property type="entry name" value="Met_dep_hydrolase_A"/>
    <property type="match status" value="1"/>
</dbReference>
<gene>
    <name evidence="2" type="ORF">BJA5080_07963</name>
</gene>
<accession>A0A837CQL5</accession>